<feature type="compositionally biased region" description="Basic and acidic residues" evidence="1">
    <location>
        <begin position="265"/>
        <end position="277"/>
    </location>
</feature>
<feature type="region of interest" description="Disordered" evidence="1">
    <location>
        <begin position="239"/>
        <end position="277"/>
    </location>
</feature>
<comment type="caution">
    <text evidence="2">The sequence shown here is derived from an EMBL/GenBank/DDBJ whole genome shotgun (WGS) entry which is preliminary data.</text>
</comment>
<evidence type="ECO:0000313" key="3">
    <source>
        <dbReference type="Proteomes" id="UP000010716"/>
    </source>
</evidence>
<name>F5L4G1_CALTT</name>
<feature type="region of interest" description="Disordered" evidence="1">
    <location>
        <begin position="25"/>
        <end position="44"/>
    </location>
</feature>
<dbReference type="AlphaFoldDB" id="F5L4G1"/>
<evidence type="ECO:0000256" key="1">
    <source>
        <dbReference type="SAM" id="MobiDB-lite"/>
    </source>
</evidence>
<dbReference type="EMBL" id="AFCE01000083">
    <property type="protein sequence ID" value="EGL83772.1"/>
    <property type="molecule type" value="Genomic_DNA"/>
</dbReference>
<dbReference type="Proteomes" id="UP000010716">
    <property type="component" value="Unassembled WGS sequence"/>
</dbReference>
<gene>
    <name evidence="2" type="ORF">CathTA2_0673</name>
</gene>
<sequence length="277" mass="32079">MFIGVAVFLLISKRMKKKLVEQAEREEVQEEERDEEKRKGSENDIQELMPFKKIENGLIWREDGSIQAVIGVDSLHYHLLSENEKRTIDGALASLLSSLSFPVQPLSITRPVDLGDYVDALKNVLDEAPESMKEYGQDHILFLEEKTRQEVLIKYDYFVFGVEHMEDEQKMKAELDRRAGLIISGLRRAGMYARVLDTPEVSAVFYDIFHGNRAIRQRIHDAFREDYFSLYVSRKEIPRQEGLNAPPPPSESTHNELMDTQQTGNRHEERKRLVMLG</sequence>
<reference evidence="2 3" key="1">
    <citation type="journal article" date="2011" name="J. Bacteriol.">
        <title>Draft genome sequence of the thermoalkaliphilic Caldalkalibacillus thermarum strain TA2.A1.</title>
        <authorList>
            <person name="Kalamorz F."/>
            <person name="Keis S."/>
            <person name="McMillan D.G."/>
            <person name="Olsson K."/>
            <person name="Stanton J.A."/>
            <person name="Stockwell P."/>
            <person name="Black M.A."/>
            <person name="Klingeman D.M."/>
            <person name="Land M.L."/>
            <person name="Han C.S."/>
            <person name="Martin S.L."/>
            <person name="Becher S.A."/>
            <person name="Peddie C.J."/>
            <person name="Morgan H.W."/>
            <person name="Matthies D."/>
            <person name="Preiss L."/>
            <person name="Meier T."/>
            <person name="Brown S.D."/>
            <person name="Cook G.M."/>
        </authorList>
    </citation>
    <scope>NUCLEOTIDE SEQUENCE [LARGE SCALE GENOMIC DNA]</scope>
    <source>
        <strain evidence="2 3">TA2.A1</strain>
    </source>
</reference>
<organism evidence="2 3">
    <name type="scientific">Caldalkalibacillus thermarum (strain TA2.A1)</name>
    <dbReference type="NCBI Taxonomy" id="986075"/>
    <lineage>
        <taxon>Bacteria</taxon>
        <taxon>Bacillati</taxon>
        <taxon>Bacillota</taxon>
        <taxon>Bacilli</taxon>
        <taxon>Bacillales</taxon>
        <taxon>Bacillaceae</taxon>
        <taxon>Caldalkalibacillus</taxon>
    </lineage>
</organism>
<protein>
    <submittedName>
        <fullName evidence="2">Uncharacterized protein</fullName>
    </submittedName>
</protein>
<evidence type="ECO:0000313" key="2">
    <source>
        <dbReference type="EMBL" id="EGL83772.1"/>
    </source>
</evidence>
<accession>F5L4G1</accession>
<proteinExistence type="predicted"/>
<dbReference type="eggNOG" id="ENOG50336S4">
    <property type="taxonomic scope" value="Bacteria"/>
</dbReference>